<dbReference type="EMBL" id="CP045875">
    <property type="protein sequence ID" value="QGG48603.1"/>
    <property type="molecule type" value="Genomic_DNA"/>
</dbReference>
<dbReference type="PANTHER" id="PTHR43342">
    <property type="entry name" value="NADH-QUINONE OXIDOREDUCTASE, E SUBUNIT"/>
    <property type="match status" value="1"/>
</dbReference>
<keyword evidence="3 7" id="KW-0479">Metal-binding</keyword>
<dbReference type="Gene3D" id="1.10.10.1590">
    <property type="entry name" value="NADH-quinone oxidoreductase subunit E"/>
    <property type="match status" value="1"/>
</dbReference>
<evidence type="ECO:0000313" key="9">
    <source>
        <dbReference type="Proteomes" id="UP000366051"/>
    </source>
</evidence>
<dbReference type="RefSeq" id="WP_153725742.1">
    <property type="nucleotide sequence ID" value="NZ_CP045875.1"/>
</dbReference>
<dbReference type="KEGG" id="hcv:FTV88_2510"/>
<dbReference type="Pfam" id="PF01257">
    <property type="entry name" value="2Fe-2S_thioredx"/>
    <property type="match status" value="1"/>
</dbReference>
<keyword evidence="9" id="KW-1185">Reference proteome</keyword>
<dbReference type="GO" id="GO:0051537">
    <property type="term" value="F:2 iron, 2 sulfur cluster binding"/>
    <property type="evidence" value="ECO:0007669"/>
    <property type="project" value="UniProtKB-KW"/>
</dbReference>
<keyword evidence="5 7" id="KW-0411">Iron-sulfur</keyword>
<dbReference type="InterPro" id="IPR042128">
    <property type="entry name" value="NuoE_dom"/>
</dbReference>
<dbReference type="SUPFAM" id="SSF52833">
    <property type="entry name" value="Thioredoxin-like"/>
    <property type="match status" value="1"/>
</dbReference>
<feature type="binding site" evidence="7">
    <location>
        <position position="108"/>
    </location>
    <ligand>
        <name>[2Fe-2S] cluster</name>
        <dbReference type="ChEBI" id="CHEBI:190135"/>
    </ligand>
</feature>
<comment type="similarity">
    <text evidence="1">Belongs to the complex I 24 kDa subunit family.</text>
</comment>
<evidence type="ECO:0000256" key="6">
    <source>
        <dbReference type="ARBA" id="ARBA00034078"/>
    </source>
</evidence>
<evidence type="ECO:0000256" key="7">
    <source>
        <dbReference type="PIRSR" id="PIRSR000216-1"/>
    </source>
</evidence>
<evidence type="ECO:0000256" key="1">
    <source>
        <dbReference type="ARBA" id="ARBA00010643"/>
    </source>
</evidence>
<dbReference type="PANTHER" id="PTHR43342:SF2">
    <property type="entry name" value="POTENTIAL NAD-REDUCING HYDROGENASE SUBUNIT"/>
    <property type="match status" value="1"/>
</dbReference>
<keyword evidence="2 7" id="KW-0001">2Fe-2S</keyword>
<evidence type="ECO:0000256" key="2">
    <source>
        <dbReference type="ARBA" id="ARBA00022714"/>
    </source>
</evidence>
<sequence length="186" mass="20950">MESQKEYVHEHEWKALVRTYEELIPDKEVRTKIDEIIEEYSEQPGQLIRVLQRSQEIVGYLPEEVQCYIAARMDLPVSEVAGVVSFYSLFSTEPKGKFTISVCLGTACYVKGAQDIVDAIKENLSIDVKETTPDGLFTLEGSRCIGACGLAPVLSINEKIYGRVKKEDIPTILASYKKTEPEEPKE</sequence>
<accession>A0A5Q2N3Y2</accession>
<dbReference type="InterPro" id="IPR041921">
    <property type="entry name" value="NuoE_N"/>
</dbReference>
<evidence type="ECO:0000256" key="5">
    <source>
        <dbReference type="ARBA" id="ARBA00023014"/>
    </source>
</evidence>
<feature type="binding site" evidence="7">
    <location>
        <position position="148"/>
    </location>
    <ligand>
        <name>[2Fe-2S] cluster</name>
        <dbReference type="ChEBI" id="CHEBI:190135"/>
    </ligand>
</feature>
<dbReference type="PIRSF" id="PIRSF000216">
    <property type="entry name" value="NADH_DH_24kDa"/>
    <property type="match status" value="1"/>
</dbReference>
<protein>
    <submittedName>
        <fullName evidence="8">NADH-quinone oxidoreductase, 24 kDa subunit, chain E</fullName>
    </submittedName>
</protein>
<name>A0A5Q2N3Y2_9FIRM</name>
<evidence type="ECO:0000313" key="8">
    <source>
        <dbReference type="EMBL" id="QGG48603.1"/>
    </source>
</evidence>
<keyword evidence="4 7" id="KW-0408">Iron</keyword>
<proteinExistence type="inferred from homology"/>
<comment type="cofactor">
    <cofactor evidence="6">
        <name>[2Fe-2S] cluster</name>
        <dbReference type="ChEBI" id="CHEBI:190135"/>
    </cofactor>
</comment>
<dbReference type="Gene3D" id="3.40.30.10">
    <property type="entry name" value="Glutaredoxin"/>
    <property type="match status" value="1"/>
</dbReference>
<evidence type="ECO:0000256" key="3">
    <source>
        <dbReference type="ARBA" id="ARBA00022723"/>
    </source>
</evidence>
<dbReference type="CDD" id="cd03064">
    <property type="entry name" value="TRX_Fd_NuoE"/>
    <property type="match status" value="1"/>
</dbReference>
<dbReference type="InterPro" id="IPR002023">
    <property type="entry name" value="NuoE-like"/>
</dbReference>
<organism evidence="8 9">
    <name type="scientific">Heliorestis convoluta</name>
    <dbReference type="NCBI Taxonomy" id="356322"/>
    <lineage>
        <taxon>Bacteria</taxon>
        <taxon>Bacillati</taxon>
        <taxon>Bacillota</taxon>
        <taxon>Clostridia</taxon>
        <taxon>Eubacteriales</taxon>
        <taxon>Heliobacteriaceae</taxon>
        <taxon>Heliorestis</taxon>
    </lineage>
</organism>
<feature type="binding site" evidence="7">
    <location>
        <position position="103"/>
    </location>
    <ligand>
        <name>[2Fe-2S] cluster</name>
        <dbReference type="ChEBI" id="CHEBI:190135"/>
    </ligand>
</feature>
<dbReference type="InterPro" id="IPR028431">
    <property type="entry name" value="NADP_DH_HndA-like"/>
</dbReference>
<dbReference type="InterPro" id="IPR036249">
    <property type="entry name" value="Thioredoxin-like_sf"/>
</dbReference>
<reference evidence="9" key="1">
    <citation type="submission" date="2019-11" db="EMBL/GenBank/DDBJ databases">
        <title>Genome sequence of Heliorestis convoluta strain HH, an alkaliphilic and minimalistic phototrophic bacterium from a soda lake in Egypt.</title>
        <authorList>
            <person name="Dewey E.D."/>
            <person name="Stokes L.M."/>
            <person name="Burchell B.M."/>
            <person name="Shaffer K.N."/>
            <person name="Huntington A.M."/>
            <person name="Baker J.M."/>
            <person name="Nadendla S."/>
            <person name="Giglio M.G."/>
            <person name="Touchman J.W."/>
            <person name="Blankenship R.E."/>
            <person name="Madigan M.T."/>
            <person name="Sattley W.M."/>
        </authorList>
    </citation>
    <scope>NUCLEOTIDE SEQUENCE [LARGE SCALE GENOMIC DNA]</scope>
    <source>
        <strain evidence="9">HH</strain>
    </source>
</reference>
<dbReference type="Proteomes" id="UP000366051">
    <property type="component" value="Chromosome"/>
</dbReference>
<dbReference type="AlphaFoldDB" id="A0A5Q2N3Y2"/>
<gene>
    <name evidence="8" type="ORF">FTV88_2510</name>
</gene>
<comment type="cofactor">
    <cofactor evidence="7">
        <name>[2Fe-2S] cluster</name>
        <dbReference type="ChEBI" id="CHEBI:190135"/>
    </cofactor>
    <text evidence="7">Binds 1 [2Fe-2S] cluster.</text>
</comment>
<dbReference type="GO" id="GO:0016491">
    <property type="term" value="F:oxidoreductase activity"/>
    <property type="evidence" value="ECO:0007669"/>
    <property type="project" value="InterPro"/>
</dbReference>
<feature type="binding site" evidence="7">
    <location>
        <position position="144"/>
    </location>
    <ligand>
        <name>[2Fe-2S] cluster</name>
        <dbReference type="ChEBI" id="CHEBI:190135"/>
    </ligand>
</feature>
<evidence type="ECO:0000256" key="4">
    <source>
        <dbReference type="ARBA" id="ARBA00023004"/>
    </source>
</evidence>
<dbReference type="GO" id="GO:0046872">
    <property type="term" value="F:metal ion binding"/>
    <property type="evidence" value="ECO:0007669"/>
    <property type="project" value="UniProtKB-KW"/>
</dbReference>
<dbReference type="OrthoDB" id="9807941at2"/>